<dbReference type="RefSeq" id="XP_016237504.1">
    <property type="nucleotide sequence ID" value="XM_016378827.1"/>
</dbReference>
<dbReference type="Proteomes" id="UP000053328">
    <property type="component" value="Unassembled WGS sequence"/>
</dbReference>
<evidence type="ECO:0000256" key="1">
    <source>
        <dbReference type="SAM" id="MobiDB-lite"/>
    </source>
</evidence>
<gene>
    <name evidence="2" type="ORF">PV08_04479</name>
</gene>
<dbReference type="EMBL" id="KN847494">
    <property type="protein sequence ID" value="KIW17288.1"/>
    <property type="molecule type" value="Genomic_DNA"/>
</dbReference>
<dbReference type="OrthoDB" id="2306919at2759"/>
<evidence type="ECO:0000313" key="2">
    <source>
        <dbReference type="EMBL" id="KIW17288.1"/>
    </source>
</evidence>
<accession>A0A0D2BE73</accession>
<organism evidence="2 3">
    <name type="scientific">Exophiala spinifera</name>
    <dbReference type="NCBI Taxonomy" id="91928"/>
    <lineage>
        <taxon>Eukaryota</taxon>
        <taxon>Fungi</taxon>
        <taxon>Dikarya</taxon>
        <taxon>Ascomycota</taxon>
        <taxon>Pezizomycotina</taxon>
        <taxon>Eurotiomycetes</taxon>
        <taxon>Chaetothyriomycetidae</taxon>
        <taxon>Chaetothyriales</taxon>
        <taxon>Herpotrichiellaceae</taxon>
        <taxon>Exophiala</taxon>
    </lineage>
</organism>
<dbReference type="VEuPathDB" id="FungiDB:PV08_04479"/>
<reference evidence="2 3" key="1">
    <citation type="submission" date="2015-01" db="EMBL/GenBank/DDBJ databases">
        <title>The Genome Sequence of Exophiala spinifera CBS89968.</title>
        <authorList>
            <consortium name="The Broad Institute Genomics Platform"/>
            <person name="Cuomo C."/>
            <person name="de Hoog S."/>
            <person name="Gorbushina A."/>
            <person name="Stielow B."/>
            <person name="Teixiera M."/>
            <person name="Abouelleil A."/>
            <person name="Chapman S.B."/>
            <person name="Priest M."/>
            <person name="Young S.K."/>
            <person name="Wortman J."/>
            <person name="Nusbaum C."/>
            <person name="Birren B."/>
        </authorList>
    </citation>
    <scope>NUCLEOTIDE SEQUENCE [LARGE SCALE GENOMIC DNA]</scope>
    <source>
        <strain evidence="2 3">CBS 89968</strain>
    </source>
</reference>
<proteinExistence type="predicted"/>
<dbReference type="AlphaFoldDB" id="A0A0D2BE73"/>
<name>A0A0D2BE73_9EURO</name>
<keyword evidence="3" id="KW-1185">Reference proteome</keyword>
<dbReference type="HOGENOM" id="CLU_058257_0_0_1"/>
<evidence type="ECO:0000313" key="3">
    <source>
        <dbReference type="Proteomes" id="UP000053328"/>
    </source>
</evidence>
<sequence length="240" mass="26388">MTDDDNTNKNASLPSSSCLSSSYESILTSLLPPSIAHIPLSLPVSPATPHIPSDAISSLSVHPVLEAGLHILNLDLPSAHYLLRHMQSAPAWEAMYLHGILHRVEGDLENARAWYGDVKSTDVFKFVWDDEEEQGDDRREDSNSSPNEDAGYGGALRFLSQVETYKLKRCPASHTTTATGLEGDMTQKSQRELERFMTFCEVKFGTSPISDASSVWVSMAGKNKEQAANMVTGGEGWREF</sequence>
<feature type="region of interest" description="Disordered" evidence="1">
    <location>
        <begin position="131"/>
        <end position="153"/>
    </location>
</feature>
<dbReference type="STRING" id="91928.A0A0D2BE73"/>
<protein>
    <submittedName>
        <fullName evidence="2">Uncharacterized protein</fullName>
    </submittedName>
</protein>
<dbReference type="GeneID" id="27331562"/>